<dbReference type="SUPFAM" id="SSF46894">
    <property type="entry name" value="C-terminal effector domain of the bipartite response regulators"/>
    <property type="match status" value="1"/>
</dbReference>
<feature type="region of interest" description="Disordered" evidence="3">
    <location>
        <begin position="121"/>
        <end position="143"/>
    </location>
</feature>
<dbReference type="PROSITE" id="PS50043">
    <property type="entry name" value="HTH_LUXR_2"/>
    <property type="match status" value="1"/>
</dbReference>
<dbReference type="Pfam" id="PF13191">
    <property type="entry name" value="AAA_16"/>
    <property type="match status" value="1"/>
</dbReference>
<dbReference type="InterPro" id="IPR036388">
    <property type="entry name" value="WH-like_DNA-bd_sf"/>
</dbReference>
<dbReference type="InterPro" id="IPR027417">
    <property type="entry name" value="P-loop_NTPase"/>
</dbReference>
<dbReference type="InterPro" id="IPR041664">
    <property type="entry name" value="AAA_16"/>
</dbReference>
<evidence type="ECO:0000256" key="2">
    <source>
        <dbReference type="ARBA" id="ARBA00022840"/>
    </source>
</evidence>
<protein>
    <submittedName>
        <fullName evidence="5">AAA family ATPase</fullName>
    </submittedName>
</protein>
<comment type="caution">
    <text evidence="5">The sequence shown here is derived from an EMBL/GenBank/DDBJ whole genome shotgun (WGS) entry which is preliminary data.</text>
</comment>
<dbReference type="InterPro" id="IPR000792">
    <property type="entry name" value="Tscrpt_reg_LuxR_C"/>
</dbReference>
<dbReference type="PROSITE" id="PS00622">
    <property type="entry name" value="HTH_LUXR_1"/>
    <property type="match status" value="1"/>
</dbReference>
<accession>A0ABX1B8W6</accession>
<keyword evidence="1" id="KW-0547">Nucleotide-binding</keyword>
<evidence type="ECO:0000256" key="1">
    <source>
        <dbReference type="ARBA" id="ARBA00022741"/>
    </source>
</evidence>
<dbReference type="PANTHER" id="PTHR16305">
    <property type="entry name" value="TESTICULAR SOLUBLE ADENYLYL CYCLASE"/>
    <property type="match status" value="1"/>
</dbReference>
<dbReference type="InterPro" id="IPR016032">
    <property type="entry name" value="Sig_transdc_resp-reg_C-effctor"/>
</dbReference>
<dbReference type="Pfam" id="PF00196">
    <property type="entry name" value="GerE"/>
    <property type="match status" value="1"/>
</dbReference>
<feature type="domain" description="HTH luxR-type" evidence="4">
    <location>
        <begin position="924"/>
        <end position="989"/>
    </location>
</feature>
<dbReference type="SMART" id="SM00421">
    <property type="entry name" value="HTH_LUXR"/>
    <property type="match status" value="1"/>
</dbReference>
<dbReference type="EMBL" id="JAATEP010000028">
    <property type="protein sequence ID" value="NJP94239.1"/>
    <property type="molecule type" value="Genomic_DNA"/>
</dbReference>
<dbReference type="PRINTS" id="PR00038">
    <property type="entry name" value="HTHLUXR"/>
</dbReference>
<keyword evidence="6" id="KW-1185">Reference proteome</keyword>
<evidence type="ECO:0000256" key="3">
    <source>
        <dbReference type="SAM" id="MobiDB-lite"/>
    </source>
</evidence>
<dbReference type="RefSeq" id="WP_168014965.1">
    <property type="nucleotide sequence ID" value="NZ_JAATEP010000028.1"/>
</dbReference>
<sequence>MPLYGRKAELAALADLIADLRGRSDLQDRGGLGDSGGLPHCGGLRNGGGVLIRGEAGIGKSALVAEAASAASAAGLRVLTTTGVQAERDLAYAGLHQLLYPVRAAVDTLPARQRTALRDALGLGEDPEPAATQPGTPPDGAVSSGAAQTGVFLVGLAALTLLAEVAAARPLLVVVEDAHWLDRASADVLAFVARRIESEPIAMIVTLREGEPSPLLEAGLAAMPVGRLTGEAAAELLDATAPGLAPPVRARLLEEAAGNPLALTELPATVTGLGTTGSGGSGGSGAMGAMGAMGTTGAGGLGAGGSLVPLGERLERAFTARYATLPAPARTALLVAALNESESVAETLAATARLLGPEPLTGTSVPAQPLAGAEVEILVPAVEARLVELGGGTIRFRHPLMRSAIPAAAPLPDRRRAHLALAETLGEQPVRRAWHRAAATAGPDEGVAAELDRAAAEARRRGAAAAAVAALEEAARLSEEREGKALRLLRAAELAVESGRRDVAERLVAEAREVGLSPRRRATAAWLLSGFEDGVREDVSRVRELAGLAASIAAEGHVEPAVRILWGAAMRCFWSEPGQDARRLVLSVADDLPLPARDPRLVAIVAYAAPFERGESVLGGLRELAGAAGADPEVDRYLGSAAMQVGAFDLAARLSAAAAPGLRAQGRLGLLPRALAVQAWTSARLGDLATAVPAAEEAARLAGETGQPFMYGLATAVQAEIAALRGDSERARALADEAERVALPAGARPVLATVQLARGLAAMSEGRFDDAYADLSRILDPTDPACQLALRACFLAELTEAALRAGRVAAVRDVLHGLEPLAASAPSPALHVGLRYARAVLAPEEEAEELFAAALRADLTAWPAERARLHLAFGEWLRRRRRAVESRMHLRTARDAFDALGLAAWGERARLELRGAGESSPSRDPDAWDRLTPHELSIAQLAAEGLTNREIGQRLYLSHRTVGTHLHRIFPKLGVSSRADLARVLQTYERPDE</sequence>
<proteinExistence type="predicted"/>
<dbReference type="InterPro" id="IPR011990">
    <property type="entry name" value="TPR-like_helical_dom_sf"/>
</dbReference>
<dbReference type="Gene3D" id="1.25.40.10">
    <property type="entry name" value="Tetratricopeptide repeat domain"/>
    <property type="match status" value="1"/>
</dbReference>
<evidence type="ECO:0000313" key="6">
    <source>
        <dbReference type="Proteomes" id="UP000696294"/>
    </source>
</evidence>
<name>A0ABX1B8W6_9ACTN</name>
<dbReference type="Proteomes" id="UP000696294">
    <property type="component" value="Unassembled WGS sequence"/>
</dbReference>
<dbReference type="PANTHER" id="PTHR16305:SF35">
    <property type="entry name" value="TRANSCRIPTIONAL ACTIVATOR DOMAIN"/>
    <property type="match status" value="1"/>
</dbReference>
<dbReference type="SUPFAM" id="SSF52540">
    <property type="entry name" value="P-loop containing nucleoside triphosphate hydrolases"/>
    <property type="match status" value="1"/>
</dbReference>
<reference evidence="5 6" key="1">
    <citation type="submission" date="2020-03" db="EMBL/GenBank/DDBJ databases">
        <title>WGS of actinomycetes isolated from Thailand.</title>
        <authorList>
            <person name="Thawai C."/>
        </authorList>
    </citation>
    <scope>NUCLEOTIDE SEQUENCE [LARGE SCALE GENOMIC DNA]</scope>
    <source>
        <strain evidence="5 6">FMUSA5-5</strain>
    </source>
</reference>
<dbReference type="SUPFAM" id="SSF48452">
    <property type="entry name" value="TPR-like"/>
    <property type="match status" value="1"/>
</dbReference>
<evidence type="ECO:0000313" key="5">
    <source>
        <dbReference type="EMBL" id="NJP94239.1"/>
    </source>
</evidence>
<organism evidence="5 6">
    <name type="scientific">Nonomuraea composti</name>
    <dbReference type="NCBI Taxonomy" id="2720023"/>
    <lineage>
        <taxon>Bacteria</taxon>
        <taxon>Bacillati</taxon>
        <taxon>Actinomycetota</taxon>
        <taxon>Actinomycetes</taxon>
        <taxon>Streptosporangiales</taxon>
        <taxon>Streptosporangiaceae</taxon>
        <taxon>Nonomuraea</taxon>
    </lineage>
</organism>
<gene>
    <name evidence="5" type="ORF">HCN51_33195</name>
</gene>
<evidence type="ECO:0000259" key="4">
    <source>
        <dbReference type="PROSITE" id="PS50043"/>
    </source>
</evidence>
<dbReference type="Gene3D" id="1.10.10.10">
    <property type="entry name" value="Winged helix-like DNA-binding domain superfamily/Winged helix DNA-binding domain"/>
    <property type="match status" value="1"/>
</dbReference>
<keyword evidence="2" id="KW-0067">ATP-binding</keyword>
<dbReference type="CDD" id="cd06170">
    <property type="entry name" value="LuxR_C_like"/>
    <property type="match status" value="1"/>
</dbReference>